<sequence>MHRFHFPHLSSLEEPETTEWSNKVSLSLGSYTLSVCNESDYRIRYPGQLTLSVAVCSNEFSMFIWSESYHVWKDNK</sequence>
<dbReference type="EMBL" id="KZ270023">
    <property type="protein sequence ID" value="OZC07762.1"/>
    <property type="molecule type" value="Genomic_DNA"/>
</dbReference>
<organism evidence="1 2">
    <name type="scientific">Onchocerca flexuosa</name>
    <dbReference type="NCBI Taxonomy" id="387005"/>
    <lineage>
        <taxon>Eukaryota</taxon>
        <taxon>Metazoa</taxon>
        <taxon>Ecdysozoa</taxon>
        <taxon>Nematoda</taxon>
        <taxon>Chromadorea</taxon>
        <taxon>Rhabditida</taxon>
        <taxon>Spirurina</taxon>
        <taxon>Spiruromorpha</taxon>
        <taxon>Filarioidea</taxon>
        <taxon>Onchocercidae</taxon>
        <taxon>Onchocerca</taxon>
    </lineage>
</organism>
<name>A0A238BR83_9BILA</name>
<evidence type="ECO:0000313" key="1">
    <source>
        <dbReference type="EMBL" id="OZC07762.1"/>
    </source>
</evidence>
<keyword evidence="2" id="KW-1185">Reference proteome</keyword>
<evidence type="ECO:0000313" key="2">
    <source>
        <dbReference type="Proteomes" id="UP000242913"/>
    </source>
</evidence>
<dbReference type="AlphaFoldDB" id="A0A238BR83"/>
<accession>A0A238BR83</accession>
<reference evidence="1 2" key="1">
    <citation type="submission" date="2015-12" db="EMBL/GenBank/DDBJ databases">
        <title>Draft genome of the nematode, Onchocerca flexuosa.</title>
        <authorList>
            <person name="Mitreva M."/>
        </authorList>
    </citation>
    <scope>NUCLEOTIDE SEQUENCE [LARGE SCALE GENOMIC DNA]</scope>
    <source>
        <strain evidence="1">Red Deer</strain>
    </source>
</reference>
<gene>
    <name evidence="1" type="ORF">X798_05241</name>
</gene>
<dbReference type="Proteomes" id="UP000242913">
    <property type="component" value="Unassembled WGS sequence"/>
</dbReference>
<protein>
    <submittedName>
        <fullName evidence="1">Uncharacterized protein</fullName>
    </submittedName>
</protein>
<proteinExistence type="predicted"/>